<dbReference type="Gene3D" id="3.90.320.10">
    <property type="match status" value="1"/>
</dbReference>
<keyword evidence="1" id="KW-0227">DNA damage</keyword>
<evidence type="ECO:0000313" key="6">
    <source>
        <dbReference type="Proteomes" id="UP000246005"/>
    </source>
</evidence>
<feature type="domain" description="PD-(D/E)XK endonuclease-like" evidence="4">
    <location>
        <begin position="25"/>
        <end position="269"/>
    </location>
</feature>
<dbReference type="EMBL" id="QGHB01000001">
    <property type="protein sequence ID" value="PWK91717.1"/>
    <property type="molecule type" value="Genomic_DNA"/>
</dbReference>
<evidence type="ECO:0000256" key="3">
    <source>
        <dbReference type="ARBA" id="ARBA00023204"/>
    </source>
</evidence>
<reference evidence="5 6" key="1">
    <citation type="submission" date="2018-05" db="EMBL/GenBank/DDBJ databases">
        <title>Genomic Encyclopedia of Type Strains, Phase IV (KMG-IV): sequencing the most valuable type-strain genomes for metagenomic binning, comparative biology and taxonomic classification.</title>
        <authorList>
            <person name="Goeker M."/>
        </authorList>
    </citation>
    <scope>NUCLEOTIDE SEQUENCE [LARGE SCALE GENOMIC DNA]</scope>
    <source>
        <strain evidence="5 6">DSM 45480</strain>
    </source>
</reference>
<organism evidence="5 6">
    <name type="scientific">Lentzea atacamensis</name>
    <dbReference type="NCBI Taxonomy" id="531938"/>
    <lineage>
        <taxon>Bacteria</taxon>
        <taxon>Bacillati</taxon>
        <taxon>Actinomycetota</taxon>
        <taxon>Actinomycetes</taxon>
        <taxon>Pseudonocardiales</taxon>
        <taxon>Pseudonocardiaceae</taxon>
        <taxon>Lentzea</taxon>
    </lineage>
</organism>
<dbReference type="Proteomes" id="UP000246005">
    <property type="component" value="Unassembled WGS sequence"/>
</dbReference>
<dbReference type="Pfam" id="PF12705">
    <property type="entry name" value="PDDEXK_1"/>
    <property type="match status" value="1"/>
</dbReference>
<dbReference type="AlphaFoldDB" id="A0A316IDL3"/>
<accession>A0A316IDL3</accession>
<sequence length="286" mass="32026">MLSNLVGVEQLGFDFGTAAPRRLVRVTPAKLATWTDCPRRYRMTYLDRPTPPRGGAWAHNTLGAVVHNALKALFDLPADRRTPDQAVALVNRQWKSEGFRDVDQAAEYRARAGRWVHDYVASLDVDFEPLGVERWVSSPTERIVAEGRVDRIDHRDGELVIVDYKTGRHVLTSDDARGSQALALYALAARRTLRKPCRRVELHHLPSGSVAVWEHTEESLARHVRRAEEAADEIDLATETLKAGGDQEILFPPVTGRQCQWCDFRRSCPEGQAAAPAIEPWALLAP</sequence>
<comment type="caution">
    <text evidence="5">The sequence shown here is derived from an EMBL/GenBank/DDBJ whole genome shotgun (WGS) entry which is preliminary data.</text>
</comment>
<proteinExistence type="predicted"/>
<dbReference type="GO" id="GO:0004527">
    <property type="term" value="F:exonuclease activity"/>
    <property type="evidence" value="ECO:0007669"/>
    <property type="project" value="UniProtKB-KW"/>
</dbReference>
<keyword evidence="5" id="KW-0540">Nuclease</keyword>
<evidence type="ECO:0000313" key="5">
    <source>
        <dbReference type="EMBL" id="PWK91717.1"/>
    </source>
</evidence>
<keyword evidence="5" id="KW-0269">Exonuclease</keyword>
<evidence type="ECO:0000259" key="4">
    <source>
        <dbReference type="Pfam" id="PF12705"/>
    </source>
</evidence>
<keyword evidence="2" id="KW-0547">Nucleotide-binding</keyword>
<keyword evidence="5" id="KW-0378">Hydrolase</keyword>
<dbReference type="InterPro" id="IPR011604">
    <property type="entry name" value="PDDEXK-like_dom_sf"/>
</dbReference>
<dbReference type="GO" id="GO:0006281">
    <property type="term" value="P:DNA repair"/>
    <property type="evidence" value="ECO:0007669"/>
    <property type="project" value="UniProtKB-KW"/>
</dbReference>
<keyword evidence="3" id="KW-0234">DNA repair</keyword>
<dbReference type="InterPro" id="IPR038726">
    <property type="entry name" value="PDDEXK_AddAB-type"/>
</dbReference>
<keyword evidence="2" id="KW-0067">ATP-binding</keyword>
<gene>
    <name evidence="5" type="ORF">C8D88_1011756</name>
</gene>
<keyword evidence="2" id="KW-0347">Helicase</keyword>
<evidence type="ECO:0000256" key="2">
    <source>
        <dbReference type="ARBA" id="ARBA00022806"/>
    </source>
</evidence>
<name>A0A316IDL3_9PSEU</name>
<protein>
    <submittedName>
        <fullName evidence="5">RecB family exonuclease</fullName>
    </submittedName>
</protein>
<evidence type="ECO:0000256" key="1">
    <source>
        <dbReference type="ARBA" id="ARBA00022763"/>
    </source>
</evidence>
<dbReference type="GO" id="GO:0004386">
    <property type="term" value="F:helicase activity"/>
    <property type="evidence" value="ECO:0007669"/>
    <property type="project" value="UniProtKB-KW"/>
</dbReference>